<evidence type="ECO:0000313" key="1">
    <source>
        <dbReference type="EMBL" id="KAK8219942.1"/>
    </source>
</evidence>
<dbReference type="EMBL" id="JAMKPW020000002">
    <property type="protein sequence ID" value="KAK8219942.1"/>
    <property type="molecule type" value="Genomic_DNA"/>
</dbReference>
<organism evidence="1 2">
    <name type="scientific">Zalaria obscura</name>
    <dbReference type="NCBI Taxonomy" id="2024903"/>
    <lineage>
        <taxon>Eukaryota</taxon>
        <taxon>Fungi</taxon>
        <taxon>Dikarya</taxon>
        <taxon>Ascomycota</taxon>
        <taxon>Pezizomycotina</taxon>
        <taxon>Dothideomycetes</taxon>
        <taxon>Dothideomycetidae</taxon>
        <taxon>Dothideales</taxon>
        <taxon>Zalariaceae</taxon>
        <taxon>Zalaria</taxon>
    </lineage>
</organism>
<name>A0ACC3SN92_9PEZI</name>
<gene>
    <name evidence="1" type="primary">RPS29</name>
    <name evidence="1" type="ORF">M8818_000357</name>
</gene>
<keyword evidence="1" id="KW-0687">Ribonucleoprotein</keyword>
<keyword evidence="2" id="KW-1185">Reference proteome</keyword>
<dbReference type="Proteomes" id="UP001320706">
    <property type="component" value="Unassembled WGS sequence"/>
</dbReference>
<comment type="caution">
    <text evidence="1">The sequence shown here is derived from an EMBL/GenBank/DDBJ whole genome shotgun (WGS) entry which is preliminary data.</text>
</comment>
<keyword evidence="1" id="KW-0689">Ribosomal protein</keyword>
<proteinExistence type="predicted"/>
<sequence length="174" mass="19566">MSHESVWFSRPRTYGKGSRECRVCTHKAGLIRKYGLNICRQCFREKSTDIGFQKVRDTLHVLPDEALRSTWTLPAGNTGLTHLTAQHRISTRLLRSRYQWADSQRSYSSIISSFPTRLSSTLYCSGKHAGCCQGCEHTSDDPNTHYAPSTHLESVCYAVEGDAAPRNIVRSTLA</sequence>
<protein>
    <submittedName>
        <fullName evidence="1">40S ribosomal protein S29</fullName>
    </submittedName>
</protein>
<evidence type="ECO:0000313" key="2">
    <source>
        <dbReference type="Proteomes" id="UP001320706"/>
    </source>
</evidence>
<reference evidence="1" key="1">
    <citation type="submission" date="2024-02" db="EMBL/GenBank/DDBJ databases">
        <title>Metagenome Assembled Genome of Zalaria obscura JY119.</title>
        <authorList>
            <person name="Vighnesh L."/>
            <person name="Jagadeeshwari U."/>
            <person name="Venkata Ramana C."/>
            <person name="Sasikala C."/>
        </authorList>
    </citation>
    <scope>NUCLEOTIDE SEQUENCE</scope>
    <source>
        <strain evidence="1">JY119</strain>
    </source>
</reference>
<accession>A0ACC3SN92</accession>